<dbReference type="Gene3D" id="2.80.10.50">
    <property type="match status" value="1"/>
</dbReference>
<evidence type="ECO:0000313" key="2">
    <source>
        <dbReference type="EMBL" id="CAE6502912.1"/>
    </source>
</evidence>
<organism evidence="2 3">
    <name type="scientific">Rhizoctonia solani</name>
    <dbReference type="NCBI Taxonomy" id="456999"/>
    <lineage>
        <taxon>Eukaryota</taxon>
        <taxon>Fungi</taxon>
        <taxon>Dikarya</taxon>
        <taxon>Basidiomycota</taxon>
        <taxon>Agaricomycotina</taxon>
        <taxon>Agaricomycetes</taxon>
        <taxon>Cantharellales</taxon>
        <taxon>Ceratobasidiaceae</taxon>
        <taxon>Rhizoctonia</taxon>
    </lineage>
</organism>
<proteinExistence type="predicted"/>
<feature type="domain" description="CCL2-like lectin" evidence="1">
    <location>
        <begin position="11"/>
        <end position="141"/>
    </location>
</feature>
<sequence>MPEPEYHPISGTYIIYNRVQNSGGQRLALTFNGDGQAITATPVQADLLTQQWVVQRYGPDTSGGSVYELKPVNNQGLETGQSSNGTVITLPARGYVFSIYRDETGYLIKNGHRQNPWSLRSATNASQIIFTSDSTDEKQRWHFHLVTDGII</sequence>
<dbReference type="Proteomes" id="UP000663888">
    <property type="component" value="Unassembled WGS sequence"/>
</dbReference>
<evidence type="ECO:0000259" key="1">
    <source>
        <dbReference type="Pfam" id="PF21595"/>
    </source>
</evidence>
<accession>A0A8H3H7A5</accession>
<reference evidence="2" key="1">
    <citation type="submission" date="2021-01" db="EMBL/GenBank/DDBJ databases">
        <authorList>
            <person name="Kaushik A."/>
        </authorList>
    </citation>
    <scope>NUCLEOTIDE SEQUENCE</scope>
    <source>
        <strain evidence="2">AG4-R118</strain>
    </source>
</reference>
<dbReference type="CDD" id="cd23715">
    <property type="entry name" value="beta-trefoil_Ricin_CCL2"/>
    <property type="match status" value="1"/>
</dbReference>
<name>A0A8H3H7A5_9AGAM</name>
<dbReference type="Pfam" id="PF21595">
    <property type="entry name" value="CCL2-like"/>
    <property type="match status" value="1"/>
</dbReference>
<evidence type="ECO:0000313" key="3">
    <source>
        <dbReference type="Proteomes" id="UP000663888"/>
    </source>
</evidence>
<comment type="caution">
    <text evidence="2">The sequence shown here is derived from an EMBL/GenBank/DDBJ whole genome shotgun (WGS) entry which is preliminary data.</text>
</comment>
<protein>
    <recommendedName>
        <fullName evidence="1">CCL2-like lectin domain-containing protein</fullName>
    </recommendedName>
</protein>
<dbReference type="InterPro" id="IPR048746">
    <property type="entry name" value="CCL2-like_lectin"/>
</dbReference>
<dbReference type="EMBL" id="CAJMWX010001710">
    <property type="protein sequence ID" value="CAE6502912.1"/>
    <property type="molecule type" value="Genomic_DNA"/>
</dbReference>
<dbReference type="AlphaFoldDB" id="A0A8H3H7A5"/>
<gene>
    <name evidence="2" type="ORF">RDB_LOCUS155924</name>
</gene>